<dbReference type="HOGENOM" id="CLU_319725_0_0_1"/>
<evidence type="ECO:0000259" key="23">
    <source>
        <dbReference type="PROSITE" id="PS50271"/>
    </source>
</evidence>
<dbReference type="GO" id="GO:0005813">
    <property type="term" value="C:centrosome"/>
    <property type="evidence" value="ECO:0007669"/>
    <property type="project" value="UniProtKB-SubCell"/>
</dbReference>
<feature type="domain" description="UBP-type" evidence="23">
    <location>
        <begin position="13"/>
        <end position="136"/>
    </location>
</feature>
<reference evidence="26" key="1">
    <citation type="journal article" date="2006" name="PLoS Biol.">
        <title>Macronuclear genome sequence of the ciliate Tetrahymena thermophila, a model eukaryote.</title>
        <authorList>
            <person name="Eisen J.A."/>
            <person name="Coyne R.S."/>
            <person name="Wu M."/>
            <person name="Wu D."/>
            <person name="Thiagarajan M."/>
            <person name="Wortman J.R."/>
            <person name="Badger J.H."/>
            <person name="Ren Q."/>
            <person name="Amedeo P."/>
            <person name="Jones K.M."/>
            <person name="Tallon L.J."/>
            <person name="Delcher A.L."/>
            <person name="Salzberg S.L."/>
            <person name="Silva J.C."/>
            <person name="Haas B.J."/>
            <person name="Majoros W.H."/>
            <person name="Farzad M."/>
            <person name="Carlton J.M."/>
            <person name="Smith R.K. Jr."/>
            <person name="Garg J."/>
            <person name="Pearlman R.E."/>
            <person name="Karrer K.M."/>
            <person name="Sun L."/>
            <person name="Manning G."/>
            <person name="Elde N.C."/>
            <person name="Turkewitz A.P."/>
            <person name="Asai D.J."/>
            <person name="Wilkes D.E."/>
            <person name="Wang Y."/>
            <person name="Cai H."/>
            <person name="Collins K."/>
            <person name="Stewart B.A."/>
            <person name="Lee S.R."/>
            <person name="Wilamowska K."/>
            <person name="Weinberg Z."/>
            <person name="Ruzzo W.L."/>
            <person name="Wloga D."/>
            <person name="Gaertig J."/>
            <person name="Frankel J."/>
            <person name="Tsao C.-C."/>
            <person name="Gorovsky M.A."/>
            <person name="Keeling P.J."/>
            <person name="Waller R.F."/>
            <person name="Patron N.J."/>
            <person name="Cherry J.M."/>
            <person name="Stover N.A."/>
            <person name="Krieger C.J."/>
            <person name="del Toro C."/>
            <person name="Ryder H.F."/>
            <person name="Williamson S.C."/>
            <person name="Barbeau R.A."/>
            <person name="Hamilton E.P."/>
            <person name="Orias E."/>
        </authorList>
    </citation>
    <scope>NUCLEOTIDE SEQUENCE [LARGE SCALE GENOMIC DNA]</scope>
    <source>
        <strain evidence="26">SB210</strain>
    </source>
</reference>
<evidence type="ECO:0000259" key="24">
    <source>
        <dbReference type="PROSITE" id="PS51283"/>
    </source>
</evidence>
<dbReference type="GO" id="GO:0004843">
    <property type="term" value="F:cysteine-type deubiquitinase activity"/>
    <property type="evidence" value="ECO:0007669"/>
    <property type="project" value="UniProtKB-EC"/>
</dbReference>
<keyword evidence="12 20" id="KW-0863">Zinc-finger</keyword>
<dbReference type="InterPro" id="IPR001607">
    <property type="entry name" value="Znf_UBP"/>
</dbReference>
<evidence type="ECO:0000256" key="16">
    <source>
        <dbReference type="ARBA" id="ARBA00022833"/>
    </source>
</evidence>
<dbReference type="eggNOG" id="KOG1870">
    <property type="taxonomic scope" value="Eukaryota"/>
</dbReference>
<evidence type="ECO:0000256" key="9">
    <source>
        <dbReference type="ARBA" id="ARBA00022670"/>
    </source>
</evidence>
<name>Q23DA4_TETTS</name>
<comment type="similarity">
    <text evidence="19">Belongs to the peptidase C19 family. UBP8 subfamily.</text>
</comment>
<dbReference type="InParanoid" id="Q23DA4"/>
<evidence type="ECO:0000256" key="18">
    <source>
        <dbReference type="ARBA" id="ARBA00023242"/>
    </source>
</evidence>
<dbReference type="PROSITE" id="PS51283">
    <property type="entry name" value="DUSP"/>
    <property type="match status" value="1"/>
</dbReference>
<dbReference type="RefSeq" id="XP_001014782.2">
    <property type="nucleotide sequence ID" value="XM_001014782.2"/>
</dbReference>
<feature type="domain" description="DUSP" evidence="24">
    <location>
        <begin position="707"/>
        <end position="816"/>
    </location>
</feature>
<gene>
    <name evidence="25" type="ORF">TTHERM_00048860</name>
</gene>
<organism evidence="25 26">
    <name type="scientific">Tetrahymena thermophila (strain SB210)</name>
    <dbReference type="NCBI Taxonomy" id="312017"/>
    <lineage>
        <taxon>Eukaryota</taxon>
        <taxon>Sar</taxon>
        <taxon>Alveolata</taxon>
        <taxon>Ciliophora</taxon>
        <taxon>Intramacronucleata</taxon>
        <taxon>Oligohymenophorea</taxon>
        <taxon>Hymenostomatida</taxon>
        <taxon>Tetrahymenina</taxon>
        <taxon>Tetrahymenidae</taxon>
        <taxon>Tetrahymena</taxon>
    </lineage>
</organism>
<dbReference type="KEGG" id="tet:TTHERM_00048860"/>
<evidence type="ECO:0000256" key="11">
    <source>
        <dbReference type="ARBA" id="ARBA00022737"/>
    </source>
</evidence>
<evidence type="ECO:0000256" key="20">
    <source>
        <dbReference type="PROSITE-ProRule" id="PRU00502"/>
    </source>
</evidence>
<dbReference type="InterPro" id="IPR013083">
    <property type="entry name" value="Znf_RING/FYVE/PHD"/>
</dbReference>
<dbReference type="Pfam" id="PF00443">
    <property type="entry name" value="UCH"/>
    <property type="match status" value="1"/>
</dbReference>
<protein>
    <recommendedName>
        <fullName evidence="6">ubiquitinyl hydrolase 1</fullName>
        <ecNumber evidence="6">3.4.19.12</ecNumber>
    </recommendedName>
</protein>
<keyword evidence="7" id="KW-0963">Cytoplasm</keyword>
<dbReference type="Gene3D" id="3.30.2230.10">
    <property type="entry name" value="DUSP-like"/>
    <property type="match status" value="1"/>
</dbReference>
<dbReference type="PROSITE" id="PS50271">
    <property type="entry name" value="ZF_UBP"/>
    <property type="match status" value="1"/>
</dbReference>
<feature type="compositionally biased region" description="Polar residues" evidence="21">
    <location>
        <begin position="936"/>
        <end position="961"/>
    </location>
</feature>
<dbReference type="SUPFAM" id="SSF54001">
    <property type="entry name" value="Cysteine proteinases"/>
    <property type="match status" value="1"/>
</dbReference>
<keyword evidence="13" id="KW-0833">Ubl conjugation pathway</keyword>
<evidence type="ECO:0000256" key="12">
    <source>
        <dbReference type="ARBA" id="ARBA00022771"/>
    </source>
</evidence>
<sequence length="1012" mass="119220">MNLSQNKSIPAELICKHMNNINPLHDTKYQQEKFKKFISENKIKKIYNQFNQEMYQSNPEEWICLHDGCDSVFLRQQQDSFSILKHCENQANEEDNHCIFINCQTCLIHCIACDVEILDLEMYGQEKQEELKNWPNPRKIRDIFHSIEFDWDSNLLKSNLSNPKSHWKSNRGLCSLINSTNTSFINCIIQIFSNIPIIKKVFQKMHKVYGNINNCVPKSPVKRVSFFFTKLLYNMWTGQERAIKPQEFYSSLYQVDPSFRGYGFKDTYEFFKKFINILHDDFKYIGKKIYDMKKTQQTTKDLQEEWDVINNIKDYCDYSIISQTFKGKLCVRAQCTQCEFVYWCEEDFTGIALDIPDKDWKPQNDQWAFKEKQKEKNTKDLNIFSKLFTSNKQQKPVKREFYTLSEYLAYFCENSVVSEKKVFFCEDCKMKVNVSKSCNFLTLPNILCLQISRFKQVNGQNLKLNDPIDIPIDNLDLSPFMKQFDQYDQQLTQYELLGIVEHEKQLGGDSYNTYIKNYKNNMFYKFSNSQFKPFDIATNIKDIQPYLLFYKLKQKPQNALFRNLHSQVQLIKQGELQINFDKSAYIPCFWYEKLKYLANPGIIHTQHLLCNHSKIKPDFFDCFPPKTSRNANSILMAENSNMDPTMIMDLSHDNDADLETNYAVEFLKNQSVIVPIEIASYLLESYGGGPMIESNLPICQECVRLARNIKRRRKMEKNIISKFESKFTEETYIIDENWMIKWKDYLYSNKKFFKRNFIKGMPPPGTIDNKQLLGPQNTLKPGLKKNVNFRIVNDYIWQIFKFLYQGGPALVINDYNSRKKNYQKPQLSKADLEQLQEMLLLVDEKKYSDLMKTILTEDLTQNNQNKKTQNIPQKPQVTSLLQKQLNQNQLKGKDTNGSQSLLQNNLNRQTRSISYTQSQSSKEQDSNQKNVNKNIINRSESIDNPSVTKASQENQYSNYNGNPRIKIPVKQNYPQRQMQNRSSEKNQINNSTTSNKTLDKKNLDLNIDKIKI</sequence>
<dbReference type="AlphaFoldDB" id="Q23DA4"/>
<comment type="catalytic activity">
    <reaction evidence="1">
        <text>Thiol-dependent hydrolysis of ester, thioester, amide, peptide and isopeptide bonds formed by the C-terminal Gly of ubiquitin (a 76-residue protein attached to proteins as an intracellular targeting signal).</text>
        <dbReference type="EC" id="3.4.19.12"/>
    </reaction>
</comment>
<dbReference type="InterPro" id="IPR006615">
    <property type="entry name" value="Pept_C19_DUSP"/>
</dbReference>
<comment type="subcellular location">
    <subcellularLocation>
        <location evidence="3">Cytoplasm</location>
        <location evidence="3">Cytoskeleton</location>
        <location evidence="3">Microtubule organizing center</location>
        <location evidence="3">Centrosome</location>
    </subcellularLocation>
    <subcellularLocation>
        <location evidence="4">Cytoplasm</location>
        <location evidence="4">Perinuclear region</location>
    </subcellularLocation>
    <subcellularLocation>
        <location evidence="2">Nucleus</location>
    </subcellularLocation>
</comment>
<evidence type="ECO:0000259" key="22">
    <source>
        <dbReference type="PROSITE" id="PS50235"/>
    </source>
</evidence>
<dbReference type="InterPro" id="IPR050185">
    <property type="entry name" value="Ub_carboxyl-term_hydrolase"/>
</dbReference>
<evidence type="ECO:0000256" key="8">
    <source>
        <dbReference type="ARBA" id="ARBA00022583"/>
    </source>
</evidence>
<dbReference type="OrthoDB" id="361536at2759"/>
<evidence type="ECO:0000256" key="5">
    <source>
        <dbReference type="ARBA" id="ARBA00008269"/>
    </source>
</evidence>
<dbReference type="GO" id="GO:0048471">
    <property type="term" value="C:perinuclear region of cytoplasm"/>
    <property type="evidence" value="ECO:0007669"/>
    <property type="project" value="UniProtKB-SubCell"/>
</dbReference>
<dbReference type="PANTHER" id="PTHR21646">
    <property type="entry name" value="UBIQUITIN CARBOXYL-TERMINAL HYDROLASE"/>
    <property type="match status" value="1"/>
</dbReference>
<evidence type="ECO:0000256" key="4">
    <source>
        <dbReference type="ARBA" id="ARBA00004556"/>
    </source>
</evidence>
<dbReference type="SUPFAM" id="SSF143791">
    <property type="entry name" value="DUSP-like"/>
    <property type="match status" value="1"/>
</dbReference>
<evidence type="ECO:0000256" key="13">
    <source>
        <dbReference type="ARBA" id="ARBA00022786"/>
    </source>
</evidence>
<dbReference type="Pfam" id="PF06337">
    <property type="entry name" value="DUSP"/>
    <property type="match status" value="1"/>
</dbReference>
<evidence type="ECO:0000256" key="3">
    <source>
        <dbReference type="ARBA" id="ARBA00004300"/>
    </source>
</evidence>
<comment type="similarity">
    <text evidence="5">Belongs to the peptidase C19 family. USP20/USP33 subfamily.</text>
</comment>
<dbReference type="InterPro" id="IPR038765">
    <property type="entry name" value="Papain-like_cys_pep_sf"/>
</dbReference>
<evidence type="ECO:0000313" key="26">
    <source>
        <dbReference type="Proteomes" id="UP000009168"/>
    </source>
</evidence>
<dbReference type="PANTHER" id="PTHR21646:SF33">
    <property type="entry name" value="UBIQUITIN CARBOXYL-TERMINAL HYDROLASE 22"/>
    <property type="match status" value="1"/>
</dbReference>
<dbReference type="PROSITE" id="PS50235">
    <property type="entry name" value="USP_3"/>
    <property type="match status" value="1"/>
</dbReference>
<dbReference type="GO" id="GO:0008270">
    <property type="term" value="F:zinc ion binding"/>
    <property type="evidence" value="ECO:0007669"/>
    <property type="project" value="UniProtKB-KW"/>
</dbReference>
<dbReference type="GO" id="GO:0006897">
    <property type="term" value="P:endocytosis"/>
    <property type="evidence" value="ECO:0007669"/>
    <property type="project" value="UniProtKB-KW"/>
</dbReference>
<evidence type="ECO:0000256" key="1">
    <source>
        <dbReference type="ARBA" id="ARBA00000707"/>
    </source>
</evidence>
<evidence type="ECO:0000256" key="14">
    <source>
        <dbReference type="ARBA" id="ARBA00022801"/>
    </source>
</evidence>
<keyword evidence="16" id="KW-0862">Zinc</keyword>
<dbReference type="EMBL" id="GG662712">
    <property type="protein sequence ID" value="EAR94488.2"/>
    <property type="molecule type" value="Genomic_DNA"/>
</dbReference>
<dbReference type="GO" id="GO:0006508">
    <property type="term" value="P:proteolysis"/>
    <property type="evidence" value="ECO:0007669"/>
    <property type="project" value="UniProtKB-KW"/>
</dbReference>
<evidence type="ECO:0000256" key="17">
    <source>
        <dbReference type="ARBA" id="ARBA00023212"/>
    </source>
</evidence>
<dbReference type="GO" id="GO:0005634">
    <property type="term" value="C:nucleus"/>
    <property type="evidence" value="ECO:0007669"/>
    <property type="project" value="UniProtKB-SubCell"/>
</dbReference>
<feature type="compositionally biased region" description="Polar residues" evidence="21">
    <location>
        <begin position="972"/>
        <end position="996"/>
    </location>
</feature>
<keyword evidence="9" id="KW-0645">Protease</keyword>
<evidence type="ECO:0000313" key="25">
    <source>
        <dbReference type="EMBL" id="EAR94488.2"/>
    </source>
</evidence>
<keyword evidence="10" id="KW-0479">Metal-binding</keyword>
<evidence type="ECO:0000256" key="21">
    <source>
        <dbReference type="SAM" id="MobiDB-lite"/>
    </source>
</evidence>
<proteinExistence type="inferred from homology"/>
<evidence type="ECO:0000256" key="15">
    <source>
        <dbReference type="ARBA" id="ARBA00022807"/>
    </source>
</evidence>
<feature type="region of interest" description="Disordered" evidence="21">
    <location>
        <begin position="936"/>
        <end position="998"/>
    </location>
</feature>
<evidence type="ECO:0000256" key="10">
    <source>
        <dbReference type="ARBA" id="ARBA00022723"/>
    </source>
</evidence>
<keyword evidence="26" id="KW-1185">Reference proteome</keyword>
<feature type="domain" description="USP" evidence="22">
    <location>
        <begin position="174"/>
        <end position="553"/>
    </location>
</feature>
<dbReference type="GO" id="GO:0016579">
    <property type="term" value="P:protein deubiquitination"/>
    <property type="evidence" value="ECO:0007669"/>
    <property type="project" value="InterPro"/>
</dbReference>
<dbReference type="Proteomes" id="UP000009168">
    <property type="component" value="Unassembled WGS sequence"/>
</dbReference>
<dbReference type="Gene3D" id="3.30.40.10">
    <property type="entry name" value="Zinc/RING finger domain, C3HC4 (zinc finger)"/>
    <property type="match status" value="1"/>
</dbReference>
<dbReference type="EC" id="3.4.19.12" evidence="6"/>
<evidence type="ECO:0000256" key="19">
    <source>
        <dbReference type="ARBA" id="ARBA00038490"/>
    </source>
</evidence>
<keyword evidence="15" id="KW-0788">Thiol protease</keyword>
<keyword evidence="11" id="KW-0677">Repeat</keyword>
<dbReference type="Gene3D" id="3.90.70.10">
    <property type="entry name" value="Cysteine proteinases"/>
    <property type="match status" value="1"/>
</dbReference>
<evidence type="ECO:0000256" key="6">
    <source>
        <dbReference type="ARBA" id="ARBA00012759"/>
    </source>
</evidence>
<accession>Q23DA4</accession>
<dbReference type="InterPro" id="IPR028889">
    <property type="entry name" value="USP"/>
</dbReference>
<keyword evidence="8" id="KW-0254">Endocytosis</keyword>
<dbReference type="InterPro" id="IPR001394">
    <property type="entry name" value="Peptidase_C19_UCH"/>
</dbReference>
<dbReference type="InterPro" id="IPR035927">
    <property type="entry name" value="DUSP-like_sf"/>
</dbReference>
<evidence type="ECO:0000256" key="7">
    <source>
        <dbReference type="ARBA" id="ARBA00022490"/>
    </source>
</evidence>
<dbReference type="GeneID" id="7839759"/>
<keyword evidence="17" id="KW-0206">Cytoskeleton</keyword>
<keyword evidence="14 25" id="KW-0378">Hydrolase</keyword>
<evidence type="ECO:0000256" key="2">
    <source>
        <dbReference type="ARBA" id="ARBA00004123"/>
    </source>
</evidence>
<keyword evidence="18" id="KW-0539">Nucleus</keyword>
<dbReference type="STRING" id="312017.Q23DA4"/>